<reference evidence="1" key="1">
    <citation type="submission" date="2021-05" db="EMBL/GenBank/DDBJ databases">
        <title>Genomic insights into ecological role and evolution of a novel Thermoplasmata order Candidatus Sysuiplasmatales.</title>
        <authorList>
            <person name="Yuan Y."/>
        </authorList>
    </citation>
    <scope>NUCLEOTIDE SEQUENCE</scope>
    <source>
        <strain evidence="1">TUT19-bin139</strain>
    </source>
</reference>
<dbReference type="Proteomes" id="UP000750197">
    <property type="component" value="Unassembled WGS sequence"/>
</dbReference>
<gene>
    <name evidence="1" type="ORF">KIY12_04125</name>
</gene>
<evidence type="ECO:0000313" key="2">
    <source>
        <dbReference type="Proteomes" id="UP000750197"/>
    </source>
</evidence>
<evidence type="ECO:0000313" key="1">
    <source>
        <dbReference type="EMBL" id="MBX8643894.1"/>
    </source>
</evidence>
<comment type="caution">
    <text evidence="1">The sequence shown here is derived from an EMBL/GenBank/DDBJ whole genome shotgun (WGS) entry which is preliminary data.</text>
</comment>
<proteinExistence type="predicted"/>
<dbReference type="EMBL" id="JAHEAC010000026">
    <property type="protein sequence ID" value="MBX8643894.1"/>
    <property type="molecule type" value="Genomic_DNA"/>
</dbReference>
<accession>A0A8J7YW11</accession>
<name>A0A8J7YW11_9ARCH</name>
<organism evidence="1 2">
    <name type="scientific">Candidatus Sysuiplasma superficiale</name>
    <dbReference type="NCBI Taxonomy" id="2823368"/>
    <lineage>
        <taxon>Archaea</taxon>
        <taxon>Methanobacteriati</taxon>
        <taxon>Thermoplasmatota</taxon>
        <taxon>Thermoplasmata</taxon>
        <taxon>Candidatus Sysuiplasmatales</taxon>
        <taxon>Candidatus Sysuiplasmataceae</taxon>
        <taxon>Candidatus Sysuiplasma</taxon>
    </lineage>
</organism>
<dbReference type="AlphaFoldDB" id="A0A8J7YW11"/>
<sequence length="63" mass="7156">MDEVAPLIALLLAYHWYEYDPDPPDADAVRVMLFPTSVGFWEEDIDTVGSEFTVSVMVFDVTE</sequence>
<protein>
    <submittedName>
        <fullName evidence="1">Uncharacterized protein</fullName>
    </submittedName>
</protein>